<feature type="active site" evidence="9">
    <location>
        <position position="272"/>
    </location>
</feature>
<feature type="active site" evidence="9">
    <location>
        <position position="179"/>
    </location>
</feature>
<feature type="active site" description="O-(3'-phospho-DNA)-tyrosine intermediate" evidence="9">
    <location>
        <position position="281"/>
    </location>
</feature>
<dbReference type="Gene3D" id="1.10.150.130">
    <property type="match status" value="1"/>
</dbReference>
<feature type="active site" evidence="9">
    <location>
        <position position="246"/>
    </location>
</feature>
<comment type="subunit">
    <text evidence="9">Forms a cyclic heterotetrameric complex composed of two molecules of XerC and two molecules of XerD.</text>
</comment>
<dbReference type="AlphaFoldDB" id="A0A4D7C6I5"/>
<keyword evidence="2 9" id="KW-0963">Cytoplasm</keyword>
<dbReference type="InterPro" id="IPR044068">
    <property type="entry name" value="CB"/>
</dbReference>
<evidence type="ECO:0000256" key="7">
    <source>
        <dbReference type="ARBA" id="ARBA00023172"/>
    </source>
</evidence>
<reference evidence="13" key="1">
    <citation type="submission" date="2019-04" db="EMBL/GenBank/DDBJ databases">
        <title>Complete genome sequence of Sphingomonas sp. W1-2-3.</title>
        <authorList>
            <person name="Im W.T."/>
        </authorList>
    </citation>
    <scope>NUCLEOTIDE SEQUENCE [LARGE SCALE GENOMIC DNA]</scope>
    <source>
        <strain evidence="13">W1-2-3</strain>
    </source>
</reference>
<evidence type="ECO:0000256" key="1">
    <source>
        <dbReference type="ARBA" id="ARBA00004496"/>
    </source>
</evidence>
<evidence type="ECO:0000256" key="8">
    <source>
        <dbReference type="ARBA" id="ARBA00023306"/>
    </source>
</evidence>
<evidence type="ECO:0000259" key="10">
    <source>
        <dbReference type="PROSITE" id="PS51898"/>
    </source>
</evidence>
<evidence type="ECO:0000259" key="11">
    <source>
        <dbReference type="PROSITE" id="PS51900"/>
    </source>
</evidence>
<keyword evidence="6 9" id="KW-0238">DNA-binding</keyword>
<dbReference type="GO" id="GO:0006313">
    <property type="term" value="P:DNA transposition"/>
    <property type="evidence" value="ECO:0007669"/>
    <property type="project" value="UniProtKB-UniRule"/>
</dbReference>
<dbReference type="GO" id="GO:0009037">
    <property type="term" value="F:tyrosine-based site-specific recombinase activity"/>
    <property type="evidence" value="ECO:0007669"/>
    <property type="project" value="UniProtKB-UniRule"/>
</dbReference>
<dbReference type="GO" id="GO:0003677">
    <property type="term" value="F:DNA binding"/>
    <property type="evidence" value="ECO:0007669"/>
    <property type="project" value="UniProtKB-UniRule"/>
</dbReference>
<comment type="subcellular location">
    <subcellularLocation>
        <location evidence="1 9">Cytoplasm</location>
    </subcellularLocation>
</comment>
<evidence type="ECO:0000256" key="9">
    <source>
        <dbReference type="HAMAP-Rule" id="MF_01808"/>
    </source>
</evidence>
<evidence type="ECO:0000256" key="4">
    <source>
        <dbReference type="ARBA" id="ARBA00022829"/>
    </source>
</evidence>
<dbReference type="SUPFAM" id="SSF56349">
    <property type="entry name" value="DNA breaking-rejoining enzymes"/>
    <property type="match status" value="1"/>
</dbReference>
<evidence type="ECO:0000256" key="2">
    <source>
        <dbReference type="ARBA" id="ARBA00022490"/>
    </source>
</evidence>
<feature type="active site" evidence="9">
    <location>
        <position position="156"/>
    </location>
</feature>
<evidence type="ECO:0000313" key="13">
    <source>
        <dbReference type="Proteomes" id="UP000298714"/>
    </source>
</evidence>
<dbReference type="Pfam" id="PF02899">
    <property type="entry name" value="Phage_int_SAM_1"/>
    <property type="match status" value="1"/>
</dbReference>
<dbReference type="Pfam" id="PF00589">
    <property type="entry name" value="Phage_integrase"/>
    <property type="match status" value="1"/>
</dbReference>
<feature type="domain" description="Core-binding (CB)" evidence="11">
    <location>
        <begin position="1"/>
        <end position="92"/>
    </location>
</feature>
<dbReference type="PANTHER" id="PTHR30349:SF90">
    <property type="entry name" value="TYROSINE RECOMBINASE XERD"/>
    <property type="match status" value="1"/>
</dbReference>
<dbReference type="PANTHER" id="PTHR30349">
    <property type="entry name" value="PHAGE INTEGRASE-RELATED"/>
    <property type="match status" value="1"/>
</dbReference>
<evidence type="ECO:0000256" key="3">
    <source>
        <dbReference type="ARBA" id="ARBA00022618"/>
    </source>
</evidence>
<dbReference type="GO" id="GO:0007059">
    <property type="term" value="P:chromosome segregation"/>
    <property type="evidence" value="ECO:0007669"/>
    <property type="project" value="UniProtKB-UniRule"/>
</dbReference>
<name>A0A4D7C6I5_9SPHN</name>
<dbReference type="GO" id="GO:0005737">
    <property type="term" value="C:cytoplasm"/>
    <property type="evidence" value="ECO:0007669"/>
    <property type="project" value="UniProtKB-SubCell"/>
</dbReference>
<dbReference type="InterPro" id="IPR004107">
    <property type="entry name" value="Integrase_SAM-like_N"/>
</dbReference>
<dbReference type="EMBL" id="CP039704">
    <property type="protein sequence ID" value="QCI79460.1"/>
    <property type="molecule type" value="Genomic_DNA"/>
</dbReference>
<accession>A0A4D7C6I5</accession>
<keyword evidence="4 9" id="KW-0159">Chromosome partition</keyword>
<keyword evidence="7 9" id="KW-0233">DNA recombination</keyword>
<dbReference type="InterPro" id="IPR050090">
    <property type="entry name" value="Tyrosine_recombinase_XerCD"/>
</dbReference>
<feature type="active site" evidence="9">
    <location>
        <position position="249"/>
    </location>
</feature>
<sequence>MSPDDAAQAWLADLAGVRRASLRTVDIYGRAVRRYLAFLSRHRAGPQTLAALVAVTPAELRAWLAARRSEGLQAQTLALDVAALRGFHRWLKQTQGLVAPAVFALRPPKTPKRLPRPVAPGEARALAEVTGEQAQETWIASRDTALLLLLYGCGLRIGEALGLGAQVHPLGQTITVVGKGRKQRVAPVLPVVAQAVADYVALCPYPLVEGPLFVGARGGPLQPAVVQRAMARARRQLGLPESATPHALRHSFATHLLARGADLRAIQELLGHASLSTTQAYTGVDAAWLLDVYRHAHPRGEG</sequence>
<evidence type="ECO:0000313" key="12">
    <source>
        <dbReference type="EMBL" id="QCI79460.1"/>
    </source>
</evidence>
<dbReference type="KEGG" id="hgn:E6W36_07600"/>
<dbReference type="PROSITE" id="PS51900">
    <property type="entry name" value="CB"/>
    <property type="match status" value="1"/>
</dbReference>
<keyword evidence="3 9" id="KW-0132">Cell division</keyword>
<dbReference type="InterPro" id="IPR023009">
    <property type="entry name" value="Tyrosine_recombinase_XerC/XerD"/>
</dbReference>
<feature type="domain" description="Tyr recombinase" evidence="10">
    <location>
        <begin position="113"/>
        <end position="294"/>
    </location>
</feature>
<comment type="similarity">
    <text evidence="9">Belongs to the 'phage' integrase family. XerC subfamily.</text>
</comment>
<evidence type="ECO:0000256" key="5">
    <source>
        <dbReference type="ARBA" id="ARBA00022908"/>
    </source>
</evidence>
<dbReference type="Gene3D" id="1.10.443.10">
    <property type="entry name" value="Intergrase catalytic core"/>
    <property type="match status" value="1"/>
</dbReference>
<organism evidence="12 13">
    <name type="scientific">Hankyongella ginsenosidimutans</name>
    <dbReference type="NCBI Taxonomy" id="1763828"/>
    <lineage>
        <taxon>Bacteria</taxon>
        <taxon>Pseudomonadati</taxon>
        <taxon>Pseudomonadota</taxon>
        <taxon>Alphaproteobacteria</taxon>
        <taxon>Sphingomonadales</taxon>
        <taxon>Sphingomonadaceae</taxon>
        <taxon>Hankyongella</taxon>
    </lineage>
</organism>
<dbReference type="InterPro" id="IPR010998">
    <property type="entry name" value="Integrase_recombinase_N"/>
</dbReference>
<dbReference type="InterPro" id="IPR011010">
    <property type="entry name" value="DNA_brk_join_enz"/>
</dbReference>
<dbReference type="Proteomes" id="UP000298714">
    <property type="component" value="Chromosome"/>
</dbReference>
<keyword evidence="8 9" id="KW-0131">Cell cycle</keyword>
<proteinExistence type="inferred from homology"/>
<dbReference type="InterPro" id="IPR013762">
    <property type="entry name" value="Integrase-like_cat_sf"/>
</dbReference>
<dbReference type="GO" id="GO:0051301">
    <property type="term" value="P:cell division"/>
    <property type="evidence" value="ECO:0007669"/>
    <property type="project" value="UniProtKB-KW"/>
</dbReference>
<gene>
    <name evidence="9" type="primary">xerC</name>
    <name evidence="12" type="ORF">E6W36_07600</name>
</gene>
<dbReference type="PROSITE" id="PS51898">
    <property type="entry name" value="TYR_RECOMBINASE"/>
    <property type="match status" value="1"/>
</dbReference>
<dbReference type="HAMAP" id="MF_01808">
    <property type="entry name" value="Recomb_XerC_XerD"/>
    <property type="match status" value="1"/>
</dbReference>
<evidence type="ECO:0000256" key="6">
    <source>
        <dbReference type="ARBA" id="ARBA00023125"/>
    </source>
</evidence>
<dbReference type="RefSeq" id="WP_222874305.1">
    <property type="nucleotide sequence ID" value="NZ_CP039704.1"/>
</dbReference>
<protein>
    <recommendedName>
        <fullName evidence="9">Tyrosine recombinase XerC</fullName>
    </recommendedName>
</protein>
<keyword evidence="13" id="KW-1185">Reference proteome</keyword>
<dbReference type="InterPro" id="IPR002104">
    <property type="entry name" value="Integrase_catalytic"/>
</dbReference>
<keyword evidence="5 9" id="KW-0229">DNA integration</keyword>
<comment type="function">
    <text evidence="9">Site-specific tyrosine recombinase, which acts by catalyzing the cutting and rejoining of the recombining DNA molecules. The XerC-XerD complex is essential to convert dimers of the bacterial chromosome into monomers to permit their segregation at cell division. It also contributes to the segregational stability of plasmids.</text>
</comment>